<keyword evidence="3" id="KW-1185">Reference proteome</keyword>
<comment type="caution">
    <text evidence="2">The sequence shown here is derived from an EMBL/GenBank/DDBJ whole genome shotgun (WGS) entry which is preliminary data.</text>
</comment>
<gene>
    <name evidence="2" type="ORF">IWZ03DRAFT_364542</name>
</gene>
<name>A0ABR1KX26_9PEZI</name>
<evidence type="ECO:0000313" key="2">
    <source>
        <dbReference type="EMBL" id="KAK7523418.1"/>
    </source>
</evidence>
<accession>A0ABR1KX26</accession>
<evidence type="ECO:0000256" key="1">
    <source>
        <dbReference type="SAM" id="SignalP"/>
    </source>
</evidence>
<organism evidence="2 3">
    <name type="scientific">Phyllosticta citriasiana</name>
    <dbReference type="NCBI Taxonomy" id="595635"/>
    <lineage>
        <taxon>Eukaryota</taxon>
        <taxon>Fungi</taxon>
        <taxon>Dikarya</taxon>
        <taxon>Ascomycota</taxon>
        <taxon>Pezizomycotina</taxon>
        <taxon>Dothideomycetes</taxon>
        <taxon>Dothideomycetes incertae sedis</taxon>
        <taxon>Botryosphaeriales</taxon>
        <taxon>Phyllostictaceae</taxon>
        <taxon>Phyllosticta</taxon>
    </lineage>
</organism>
<evidence type="ECO:0000313" key="3">
    <source>
        <dbReference type="Proteomes" id="UP001363622"/>
    </source>
</evidence>
<keyword evidence="1" id="KW-0732">Signal</keyword>
<feature type="signal peptide" evidence="1">
    <location>
        <begin position="1"/>
        <end position="19"/>
    </location>
</feature>
<dbReference type="Proteomes" id="UP001363622">
    <property type="component" value="Unassembled WGS sequence"/>
</dbReference>
<dbReference type="EMBL" id="JBBPHU010000001">
    <property type="protein sequence ID" value="KAK7523418.1"/>
    <property type="molecule type" value="Genomic_DNA"/>
</dbReference>
<reference evidence="2 3" key="1">
    <citation type="submission" date="2024-04" db="EMBL/GenBank/DDBJ databases">
        <title>Phyllosticta paracitricarpa is synonymous to the EU quarantine fungus P. citricarpa based on phylogenomic analyses.</title>
        <authorList>
            <consortium name="Lawrence Berkeley National Laboratory"/>
            <person name="Van Ingen-Buijs V.A."/>
            <person name="Van Westerhoven A.C."/>
            <person name="Haridas S."/>
            <person name="Skiadas P."/>
            <person name="Martin F."/>
            <person name="Groenewald J.Z."/>
            <person name="Crous P.W."/>
            <person name="Seidl M.F."/>
        </authorList>
    </citation>
    <scope>NUCLEOTIDE SEQUENCE [LARGE SCALE GENOMIC DNA]</scope>
    <source>
        <strain evidence="2 3">CBS 123371</strain>
    </source>
</reference>
<feature type="chain" id="PRO_5045595397" evidence="1">
    <location>
        <begin position="20"/>
        <end position="412"/>
    </location>
</feature>
<protein>
    <submittedName>
        <fullName evidence="2">Uncharacterized protein</fullName>
    </submittedName>
</protein>
<proteinExistence type="predicted"/>
<sequence length="412" mass="45337">MRSASVVAGALALAGPALAAVPEPLIDPHEQRPLDQVPIRVSSHGNNGFTHIQFPITCSQCFPEDSQKPKKFVDGLLEFDVRITRQLGLDGENGAQINGYTVLDDDLPVISTEEAGIRGGKEVAGGNILSAVRLFSPSRYNSDGKLLDAANYEPEVVGLKGSISIDTLVKNSTHNVKGVVYNITSLEGPAGPITPAEPAGFRLSYSRRPTNSILRIQQGTVSAEEGYPFENAEEWIHPGEQKHFTWAPQGLDWINKAHDRYAGWDPYFVTCKTTACRVNKIHTKLSSAYDECLERWQHPENFLDAKFPPQCHAYLVPHHAKNNIMLVGAGVAGLLSTLLRMRLGAQKDKVEKQKKQKELDEKLLEQLEDDAVAYLMNVEGKNVSKATAEANFDTLEIDGTTETDKEGLKQRK</sequence>